<dbReference type="CDD" id="cd01637">
    <property type="entry name" value="IMPase_like"/>
    <property type="match status" value="1"/>
</dbReference>
<keyword evidence="2" id="KW-0479">Metal-binding</keyword>
<gene>
    <name evidence="3" type="ORF">DN730_13400</name>
</gene>
<reference evidence="3 4" key="1">
    <citation type="submission" date="2018-06" db="EMBL/GenBank/DDBJ databases">
        <title>Marinomonas sp. YLB-05 draft genome sequence.</title>
        <authorList>
            <person name="Yu L."/>
            <person name="Tang X."/>
        </authorList>
    </citation>
    <scope>NUCLEOTIDE SEQUENCE [LARGE SCALE GENOMIC DNA]</scope>
    <source>
        <strain evidence="3 4">YLB-05</strain>
    </source>
</reference>
<name>A0A370U7I5_9GAMM</name>
<accession>A0A370U7I5</accession>
<dbReference type="RefSeq" id="WP_115468655.1">
    <property type="nucleotide sequence ID" value="NZ_QKRA01000006.1"/>
</dbReference>
<proteinExistence type="inferred from homology"/>
<dbReference type="Proteomes" id="UP000254326">
    <property type="component" value="Unassembled WGS sequence"/>
</dbReference>
<dbReference type="GO" id="GO:0046872">
    <property type="term" value="F:metal ion binding"/>
    <property type="evidence" value="ECO:0007669"/>
    <property type="project" value="UniProtKB-KW"/>
</dbReference>
<dbReference type="EMBL" id="QKRA01000006">
    <property type="protein sequence ID" value="RDL43737.1"/>
    <property type="molecule type" value="Genomic_DNA"/>
</dbReference>
<keyword evidence="2" id="KW-0460">Magnesium</keyword>
<dbReference type="GO" id="GO:0008934">
    <property type="term" value="F:inositol monophosphate 1-phosphatase activity"/>
    <property type="evidence" value="ECO:0007669"/>
    <property type="project" value="TreeGrafter"/>
</dbReference>
<dbReference type="Pfam" id="PF00459">
    <property type="entry name" value="Inositol_P"/>
    <property type="match status" value="1"/>
</dbReference>
<protein>
    <submittedName>
        <fullName evidence="3">Inositol monophosphatase</fullName>
    </submittedName>
</protein>
<dbReference type="GO" id="GO:0007165">
    <property type="term" value="P:signal transduction"/>
    <property type="evidence" value="ECO:0007669"/>
    <property type="project" value="TreeGrafter"/>
</dbReference>
<evidence type="ECO:0000256" key="2">
    <source>
        <dbReference type="PIRSR" id="PIRSR600760-2"/>
    </source>
</evidence>
<dbReference type="AlphaFoldDB" id="A0A370U7I5"/>
<evidence type="ECO:0000256" key="1">
    <source>
        <dbReference type="ARBA" id="ARBA00009759"/>
    </source>
</evidence>
<dbReference type="PANTHER" id="PTHR20854">
    <property type="entry name" value="INOSITOL MONOPHOSPHATASE"/>
    <property type="match status" value="1"/>
</dbReference>
<dbReference type="PRINTS" id="PR00377">
    <property type="entry name" value="IMPHPHTASES"/>
</dbReference>
<keyword evidence="4" id="KW-1185">Reference proteome</keyword>
<comment type="similarity">
    <text evidence="1">Belongs to the inositol monophosphatase superfamily.</text>
</comment>
<sequence>MQPRINVAMKAARTAADFIIHTQEKLLFDKEQGSNATEVYNNVCTGAEKSIVHHLAKAYPADTITTRLQGTVQEGSEGEWIIDAIQGQHLFSRGLPGYVMTLSYLVAGKVEHAIVLNPMTRDEFYASKGRGAYLNNSRIRTGNARALEGTTVGTQFPGTESTVPYAAGQFAVLNEIANKGARAVIQDAPSLMLANVAAGRLDAAWGLELRDWEVQAPLFIAKEAGCLFAGFDGSPNYESGNVLCANARLFKSLLPLLNKNLSK</sequence>
<dbReference type="Gene3D" id="3.40.190.80">
    <property type="match status" value="1"/>
</dbReference>
<dbReference type="SUPFAM" id="SSF56655">
    <property type="entry name" value="Carbohydrate phosphatase"/>
    <property type="match status" value="1"/>
</dbReference>
<dbReference type="Gene3D" id="3.30.540.10">
    <property type="entry name" value="Fructose-1,6-Bisphosphatase, subunit A, domain 1"/>
    <property type="match status" value="1"/>
</dbReference>
<feature type="binding site" evidence="2">
    <location>
        <position position="83"/>
    </location>
    <ligand>
        <name>Mg(2+)</name>
        <dbReference type="ChEBI" id="CHEBI:18420"/>
        <label>1</label>
        <note>catalytic</note>
    </ligand>
</feature>
<evidence type="ECO:0000313" key="4">
    <source>
        <dbReference type="Proteomes" id="UP000254326"/>
    </source>
</evidence>
<evidence type="ECO:0000313" key="3">
    <source>
        <dbReference type="EMBL" id="RDL43737.1"/>
    </source>
</evidence>
<dbReference type="OrthoDB" id="9785695at2"/>
<dbReference type="InterPro" id="IPR000760">
    <property type="entry name" value="Inositol_monophosphatase-like"/>
</dbReference>
<comment type="caution">
    <text evidence="3">The sequence shown here is derived from an EMBL/GenBank/DDBJ whole genome shotgun (WGS) entry which is preliminary data.</text>
</comment>
<dbReference type="PANTHER" id="PTHR20854:SF4">
    <property type="entry name" value="INOSITOL-1-MONOPHOSPHATASE-RELATED"/>
    <property type="match status" value="1"/>
</dbReference>
<organism evidence="3 4">
    <name type="scientific">Marinomonas piezotolerans</name>
    <dbReference type="NCBI Taxonomy" id="2213058"/>
    <lineage>
        <taxon>Bacteria</taxon>
        <taxon>Pseudomonadati</taxon>
        <taxon>Pseudomonadota</taxon>
        <taxon>Gammaproteobacteria</taxon>
        <taxon>Oceanospirillales</taxon>
        <taxon>Oceanospirillaceae</taxon>
        <taxon>Marinomonas</taxon>
    </lineage>
</organism>
<comment type="cofactor">
    <cofactor evidence="2">
        <name>Mg(2+)</name>
        <dbReference type="ChEBI" id="CHEBI:18420"/>
    </cofactor>
</comment>
<feature type="binding site" evidence="2">
    <location>
        <position position="85"/>
    </location>
    <ligand>
        <name>Mg(2+)</name>
        <dbReference type="ChEBI" id="CHEBI:18420"/>
        <label>1</label>
        <note>catalytic</note>
    </ligand>
</feature>
<dbReference type="GO" id="GO:0006020">
    <property type="term" value="P:inositol metabolic process"/>
    <property type="evidence" value="ECO:0007669"/>
    <property type="project" value="TreeGrafter"/>
</dbReference>